<evidence type="ECO:0008006" key="3">
    <source>
        <dbReference type="Google" id="ProtNLM"/>
    </source>
</evidence>
<dbReference type="SUPFAM" id="SSF69318">
    <property type="entry name" value="Integrin alpha N-terminal domain"/>
    <property type="match status" value="1"/>
</dbReference>
<dbReference type="EMBL" id="CAOS01000008">
    <property type="protein sequence ID" value="CCO08008.1"/>
    <property type="molecule type" value="Genomic_DNA"/>
</dbReference>
<protein>
    <recommendedName>
        <fullName evidence="3">Lipoprotein</fullName>
    </recommendedName>
</protein>
<dbReference type="InterPro" id="IPR028994">
    <property type="entry name" value="Integrin_alpha_N"/>
</dbReference>
<dbReference type="AlphaFoldDB" id="K8E911"/>
<evidence type="ECO:0000313" key="1">
    <source>
        <dbReference type="EMBL" id="CCO08008.1"/>
    </source>
</evidence>
<keyword evidence="2" id="KW-1185">Reference proteome</keyword>
<organism evidence="1 2">
    <name type="scientific">Desulforamulus hydrothermalis Lam5 = DSM 18033</name>
    <dbReference type="NCBI Taxonomy" id="1121428"/>
    <lineage>
        <taxon>Bacteria</taxon>
        <taxon>Bacillati</taxon>
        <taxon>Bacillota</taxon>
        <taxon>Clostridia</taxon>
        <taxon>Eubacteriales</taxon>
        <taxon>Peptococcaceae</taxon>
        <taxon>Desulforamulus</taxon>
    </lineage>
</organism>
<proteinExistence type="predicted"/>
<dbReference type="eggNOG" id="ENOG503469P">
    <property type="taxonomic scope" value="Bacteria"/>
</dbReference>
<evidence type="ECO:0000313" key="2">
    <source>
        <dbReference type="Proteomes" id="UP000009315"/>
    </source>
</evidence>
<dbReference type="RefSeq" id="WP_008411178.1">
    <property type="nucleotide sequence ID" value="NZ_CAOS01000008.1"/>
</dbReference>
<accession>K8E911</accession>
<sequence>MRKAFWGLPVALIVLWLLSGCTDTLHKQRAAPLQGPAQTAFTINNNTALIQSLEINLTGKQSKDKVSLYAEQSTDGLPLAWYLVVNGLAKVKLTAEDLYSFAEVRFADLDGDGRAEALLFRQSSGSAGARGLNIYQTAGQHWQELFSVNQDTVTNDKRYAVTYIGNYCVAFEDKETGLTGIIRLNESRYRGSEHMLPDITAWIDPIIDYSLADYNQDGIKEIVTIQRVIGIAHADTIGLLKTTYQLKGNRYQAVTLTLCDSNDTPLAEVKLI</sequence>
<dbReference type="Proteomes" id="UP000009315">
    <property type="component" value="Unassembled WGS sequence"/>
</dbReference>
<reference evidence="1 2" key="1">
    <citation type="journal article" date="2013" name="Genome Announc.">
        <title>Genome Sequence of the Sulfate-Reducing Bacterium Desulfotomaculum hydrothermale Lam5(T).</title>
        <authorList>
            <person name="Amin O."/>
            <person name="Fardeau M.L."/>
            <person name="Valette O."/>
            <person name="Hirschler-Rea A."/>
            <person name="Barbe V."/>
            <person name="Medigue C."/>
            <person name="Vacherie B."/>
            <person name="Ollivier B."/>
            <person name="Bertin P.N."/>
            <person name="Dolla A."/>
        </authorList>
    </citation>
    <scope>NUCLEOTIDE SEQUENCE [LARGE SCALE GENOMIC DNA]</scope>
    <source>
        <strain evidence="2">Lam5 / DSM 18033</strain>
    </source>
</reference>
<gene>
    <name evidence="1" type="ORF">DESHY_160132</name>
</gene>
<dbReference type="OrthoDB" id="1653343at2"/>
<comment type="caution">
    <text evidence="1">The sequence shown here is derived from an EMBL/GenBank/DDBJ whole genome shotgun (WGS) entry which is preliminary data.</text>
</comment>
<name>K8E911_9FIRM</name>
<dbReference type="PROSITE" id="PS51257">
    <property type="entry name" value="PROKAR_LIPOPROTEIN"/>
    <property type="match status" value="1"/>
</dbReference>
<dbReference type="STRING" id="1121428.DESHY_160132"/>